<name>G0LM17_HALWC</name>
<accession>G0LM17</accession>
<dbReference type="HOGENOM" id="CLU_007383_1_7_2"/>
<dbReference type="Gene3D" id="3.40.50.720">
    <property type="entry name" value="NAD(P)-binding Rossmann-like Domain"/>
    <property type="match status" value="1"/>
</dbReference>
<dbReference type="RefSeq" id="WP_014556574.1">
    <property type="nucleotide sequence ID" value="NC_017459.1"/>
</dbReference>
<dbReference type="KEGG" id="hwc:Hqrw_3366"/>
<dbReference type="PANTHER" id="PTHR43000">
    <property type="entry name" value="DTDP-D-GLUCOSE 4,6-DEHYDRATASE-RELATED"/>
    <property type="match status" value="1"/>
</dbReference>
<sequence>MTSDTVVVTGAAGFIGRWVVHELLERGFTVHGIDDLRNGSQRNIAAFDTEDAFEFTTGSVTTRDDVEAVLTEEVDFCIHLAAEIDVQESLDDPDSHFEANIVGTKHVLEFCRENEIALGLVGTCMVYDMVESEAGIDESHPVKPASPYAGSKLAAENLAESYYHGYGLPVTIMRPFNTYGPFQKTGMAGGVVSIFTNRDIAGKSLTIYGDGTQTRDLLYVTDCAEFIIEATLSDETTGEILNAGTGTDISINELAELIASEDTEIEHVEHHHPQSEVEKLLCDPAKARSMIDWEPTVSLAEGVSRLREWLKSHEEVSA</sequence>
<dbReference type="Gene3D" id="3.90.25.10">
    <property type="entry name" value="UDP-galactose 4-epimerase, domain 1"/>
    <property type="match status" value="1"/>
</dbReference>
<dbReference type="OrthoDB" id="4907at2157"/>
<dbReference type="AlphaFoldDB" id="G0LM17"/>
<evidence type="ECO:0000313" key="3">
    <source>
        <dbReference type="Proteomes" id="UP000007954"/>
    </source>
</evidence>
<reference evidence="2 3" key="1">
    <citation type="journal article" date="2011" name="PLoS ONE">
        <title>Haloquadratum walsbyi: limited diversity in a global pond.</title>
        <authorList>
            <person name="Dyall-Smith M."/>
            <person name="Pfeiffer F."/>
            <person name="Klee K."/>
            <person name="Palm P."/>
            <person name="Gross K."/>
            <person name="Schuster S.C."/>
            <person name="Rampp M."/>
            <person name="Oesterhelt D."/>
        </authorList>
    </citation>
    <scope>NUCLEOTIDE SEQUENCE [LARGE SCALE GENOMIC DNA]</scope>
    <source>
        <strain evidence="3">DSM 16854 / JCM 12705 / C23</strain>
    </source>
</reference>
<dbReference type="GeneID" id="12448177"/>
<dbReference type="InterPro" id="IPR036291">
    <property type="entry name" value="NAD(P)-bd_dom_sf"/>
</dbReference>
<evidence type="ECO:0000313" key="2">
    <source>
        <dbReference type="EMBL" id="CCC41137.1"/>
    </source>
</evidence>
<proteinExistence type="predicted"/>
<protein>
    <submittedName>
        <fullName evidence="2">GalE family epimerase/dehydratase</fullName>
    </submittedName>
</protein>
<evidence type="ECO:0000259" key="1">
    <source>
        <dbReference type="Pfam" id="PF16363"/>
    </source>
</evidence>
<organism evidence="2 3">
    <name type="scientific">Haloquadratum walsbyi (strain DSM 16854 / JCM 12705 / C23)</name>
    <dbReference type="NCBI Taxonomy" id="768065"/>
    <lineage>
        <taxon>Archaea</taxon>
        <taxon>Methanobacteriati</taxon>
        <taxon>Methanobacteriota</taxon>
        <taxon>Stenosarchaea group</taxon>
        <taxon>Halobacteria</taxon>
        <taxon>Halobacteriales</taxon>
        <taxon>Haloferacaceae</taxon>
        <taxon>Haloquadratum</taxon>
    </lineage>
</organism>
<gene>
    <name evidence="2" type="ordered locus">Hqrw_3366</name>
</gene>
<dbReference type="SUPFAM" id="SSF51735">
    <property type="entry name" value="NAD(P)-binding Rossmann-fold domains"/>
    <property type="match status" value="1"/>
</dbReference>
<dbReference type="InterPro" id="IPR016040">
    <property type="entry name" value="NAD(P)-bd_dom"/>
</dbReference>
<dbReference type="Pfam" id="PF16363">
    <property type="entry name" value="GDP_Man_Dehyd"/>
    <property type="match status" value="1"/>
</dbReference>
<dbReference type="EMBL" id="FR746099">
    <property type="protein sequence ID" value="CCC41137.1"/>
    <property type="molecule type" value="Genomic_DNA"/>
</dbReference>
<dbReference type="Proteomes" id="UP000007954">
    <property type="component" value="Chromosome"/>
</dbReference>
<feature type="domain" description="NAD(P)-binding" evidence="1">
    <location>
        <begin position="8"/>
        <end position="305"/>
    </location>
</feature>